<dbReference type="EMBL" id="CP010086">
    <property type="protein sequence ID" value="AJG97470.1"/>
    <property type="molecule type" value="Genomic_DNA"/>
</dbReference>
<dbReference type="SUPFAM" id="SSF46689">
    <property type="entry name" value="Homeodomain-like"/>
    <property type="match status" value="2"/>
</dbReference>
<dbReference type="KEGG" id="cbei:LF65_00845"/>
<evidence type="ECO:0000256" key="9">
    <source>
        <dbReference type="ARBA" id="ARBA00024867"/>
    </source>
</evidence>
<dbReference type="InterPro" id="IPR011006">
    <property type="entry name" value="CheY-like_superfamily"/>
</dbReference>
<keyword evidence="5" id="KW-0902">Two-component regulatory system</keyword>
<reference evidence="11" key="1">
    <citation type="submission" date="2014-12" db="EMBL/GenBank/DDBJ databases">
        <title>Genome sequence of Clostridium beijerinckii strain 59B.</title>
        <authorList>
            <person name="Little G.T."/>
            <person name="Minton N.P."/>
        </authorList>
    </citation>
    <scope>NUCLEOTIDE SEQUENCE [LARGE SCALE GENOMIC DNA]</scope>
    <source>
        <strain evidence="11">59B</strain>
    </source>
</reference>
<name>A0A0B5Q941_CLOBE</name>
<protein>
    <recommendedName>
        <fullName evidence="2">Stage 0 sporulation protein A homolog</fullName>
    </recommendedName>
</protein>
<dbReference type="OrthoDB" id="324626at2"/>
<evidence type="ECO:0000256" key="2">
    <source>
        <dbReference type="ARBA" id="ARBA00018672"/>
    </source>
</evidence>
<dbReference type="PRINTS" id="PR00032">
    <property type="entry name" value="HTHARAC"/>
</dbReference>
<organism evidence="10 11">
    <name type="scientific">Clostridium beijerinckii</name>
    <name type="common">Clostridium MP</name>
    <dbReference type="NCBI Taxonomy" id="1520"/>
    <lineage>
        <taxon>Bacteria</taxon>
        <taxon>Bacillati</taxon>
        <taxon>Bacillota</taxon>
        <taxon>Clostridia</taxon>
        <taxon>Eubacteriales</taxon>
        <taxon>Clostridiaceae</taxon>
        <taxon>Clostridium</taxon>
    </lineage>
</organism>
<evidence type="ECO:0000256" key="3">
    <source>
        <dbReference type="ARBA" id="ARBA00022490"/>
    </source>
</evidence>
<dbReference type="GO" id="GO:0000160">
    <property type="term" value="P:phosphorelay signal transduction system"/>
    <property type="evidence" value="ECO:0007669"/>
    <property type="project" value="UniProtKB-KW"/>
</dbReference>
<evidence type="ECO:0000256" key="8">
    <source>
        <dbReference type="ARBA" id="ARBA00023163"/>
    </source>
</evidence>
<evidence type="ECO:0000313" key="10">
    <source>
        <dbReference type="EMBL" id="AJG97470.1"/>
    </source>
</evidence>
<dbReference type="AlphaFoldDB" id="A0A0B5Q941"/>
<dbReference type="PROSITE" id="PS50110">
    <property type="entry name" value="RESPONSE_REGULATORY"/>
    <property type="match status" value="1"/>
</dbReference>
<dbReference type="GO" id="GO:0005737">
    <property type="term" value="C:cytoplasm"/>
    <property type="evidence" value="ECO:0007669"/>
    <property type="project" value="UniProtKB-SubCell"/>
</dbReference>
<dbReference type="GO" id="GO:0003700">
    <property type="term" value="F:DNA-binding transcription factor activity"/>
    <property type="evidence" value="ECO:0007669"/>
    <property type="project" value="InterPro"/>
</dbReference>
<dbReference type="InterPro" id="IPR001789">
    <property type="entry name" value="Sig_transdc_resp-reg_receiver"/>
</dbReference>
<gene>
    <name evidence="10" type="ORF">LF65_00845</name>
</gene>
<evidence type="ECO:0000313" key="11">
    <source>
        <dbReference type="Proteomes" id="UP000031866"/>
    </source>
</evidence>
<comment type="subcellular location">
    <subcellularLocation>
        <location evidence="1">Cytoplasm</location>
    </subcellularLocation>
</comment>
<keyword evidence="7" id="KW-0238">DNA-binding</keyword>
<dbReference type="InterPro" id="IPR020449">
    <property type="entry name" value="Tscrpt_reg_AraC-type_HTH"/>
</dbReference>
<keyword evidence="8" id="KW-0804">Transcription</keyword>
<dbReference type="Gene3D" id="1.10.10.60">
    <property type="entry name" value="Homeodomain-like"/>
    <property type="match status" value="2"/>
</dbReference>
<dbReference type="InterPro" id="IPR051552">
    <property type="entry name" value="HptR"/>
</dbReference>
<dbReference type="Pfam" id="PF12833">
    <property type="entry name" value="HTH_18"/>
    <property type="match status" value="1"/>
</dbReference>
<evidence type="ECO:0000256" key="4">
    <source>
        <dbReference type="ARBA" id="ARBA00022553"/>
    </source>
</evidence>
<evidence type="ECO:0000256" key="1">
    <source>
        <dbReference type="ARBA" id="ARBA00004496"/>
    </source>
</evidence>
<dbReference type="SUPFAM" id="SSF52172">
    <property type="entry name" value="CheY-like"/>
    <property type="match status" value="1"/>
</dbReference>
<comment type="function">
    <text evidence="9">May play the central regulatory role in sporulation. It may be an element of the effector pathway responsible for the activation of sporulation genes in response to nutritional stress. Spo0A may act in concert with spo0H (a sigma factor) to control the expression of some genes that are critical to the sporulation process.</text>
</comment>
<sequence>MNNTHTYKLIVVEDEHLIRQNIIKKINSLSIPFELVGEASNGEIAIPLIEQQCPSLVITDIRMPQYDGLELIKYLYKNHPHIKTIVLSGYNDFKYAQTALKYGVKDFLLKPVKIEELSTALQSILVMLESESKEFSSFSIDHHSLKPESLSQLLENYLLNNYASVTSITEISEKFGFTNEYISKIFKKYTGVTPIKYITRIRINEAKQLLINQPDLEIKKVGELIGYKDAFYFSRVFKSNVGVYPSDYRIKHLNYN</sequence>
<dbReference type="SMART" id="SM00342">
    <property type="entry name" value="HTH_ARAC"/>
    <property type="match status" value="1"/>
</dbReference>
<dbReference type="PROSITE" id="PS01124">
    <property type="entry name" value="HTH_ARAC_FAMILY_2"/>
    <property type="match status" value="1"/>
</dbReference>
<dbReference type="STRING" id="1520.LF65_00845"/>
<evidence type="ECO:0000256" key="6">
    <source>
        <dbReference type="ARBA" id="ARBA00023015"/>
    </source>
</evidence>
<dbReference type="PANTHER" id="PTHR42713">
    <property type="entry name" value="HISTIDINE KINASE-RELATED"/>
    <property type="match status" value="1"/>
</dbReference>
<dbReference type="RefSeq" id="WP_041894314.1">
    <property type="nucleotide sequence ID" value="NZ_CP010086.2"/>
</dbReference>
<keyword evidence="4" id="KW-0597">Phosphoprotein</keyword>
<keyword evidence="3" id="KW-0963">Cytoplasm</keyword>
<dbReference type="GO" id="GO:0043565">
    <property type="term" value="F:sequence-specific DNA binding"/>
    <property type="evidence" value="ECO:0007669"/>
    <property type="project" value="InterPro"/>
</dbReference>
<dbReference type="InterPro" id="IPR018060">
    <property type="entry name" value="HTH_AraC"/>
</dbReference>
<keyword evidence="6" id="KW-0805">Transcription regulation</keyword>
<dbReference type="CDD" id="cd17536">
    <property type="entry name" value="REC_YesN-like"/>
    <property type="match status" value="1"/>
</dbReference>
<proteinExistence type="predicted"/>
<dbReference type="PANTHER" id="PTHR42713:SF3">
    <property type="entry name" value="TRANSCRIPTIONAL REGULATORY PROTEIN HPTR"/>
    <property type="match status" value="1"/>
</dbReference>
<dbReference type="Proteomes" id="UP000031866">
    <property type="component" value="Chromosome"/>
</dbReference>
<evidence type="ECO:0000256" key="7">
    <source>
        <dbReference type="ARBA" id="ARBA00023125"/>
    </source>
</evidence>
<dbReference type="Gene3D" id="3.40.50.2300">
    <property type="match status" value="1"/>
</dbReference>
<dbReference type="Pfam" id="PF00072">
    <property type="entry name" value="Response_reg"/>
    <property type="match status" value="1"/>
</dbReference>
<evidence type="ECO:0000256" key="5">
    <source>
        <dbReference type="ARBA" id="ARBA00023012"/>
    </source>
</evidence>
<dbReference type="SMART" id="SM00448">
    <property type="entry name" value="REC"/>
    <property type="match status" value="1"/>
</dbReference>
<accession>A0A0B5Q941</accession>
<dbReference type="InterPro" id="IPR009057">
    <property type="entry name" value="Homeodomain-like_sf"/>
</dbReference>